<evidence type="ECO:0000256" key="2">
    <source>
        <dbReference type="ARBA" id="ARBA00023242"/>
    </source>
</evidence>
<evidence type="ECO:0000256" key="1">
    <source>
        <dbReference type="ARBA" id="ARBA00004123"/>
    </source>
</evidence>
<protein>
    <recommendedName>
        <fullName evidence="4">DEUBAD domain-containing protein</fullName>
    </recommendedName>
</protein>
<evidence type="ECO:0000259" key="4">
    <source>
        <dbReference type="PROSITE" id="PS51916"/>
    </source>
</evidence>
<keyword evidence="6" id="KW-1185">Reference proteome</keyword>
<feature type="region of interest" description="Disordered" evidence="3">
    <location>
        <begin position="219"/>
        <end position="238"/>
    </location>
</feature>
<keyword evidence="2" id="KW-0539">Nucleus</keyword>
<dbReference type="Proteomes" id="UP001412067">
    <property type="component" value="Unassembled WGS sequence"/>
</dbReference>
<feature type="compositionally biased region" description="Basic and acidic residues" evidence="3">
    <location>
        <begin position="559"/>
        <end position="571"/>
    </location>
</feature>
<dbReference type="InterPro" id="IPR024867">
    <property type="entry name" value="NFRKB"/>
</dbReference>
<evidence type="ECO:0000256" key="3">
    <source>
        <dbReference type="SAM" id="MobiDB-lite"/>
    </source>
</evidence>
<feature type="region of interest" description="Disordered" evidence="3">
    <location>
        <begin position="733"/>
        <end position="759"/>
    </location>
</feature>
<dbReference type="CDD" id="cd21865">
    <property type="entry name" value="DEUBAD_NFRKB"/>
    <property type="match status" value="1"/>
</dbReference>
<organism evidence="5 6">
    <name type="scientific">Platanthera guangdongensis</name>
    <dbReference type="NCBI Taxonomy" id="2320717"/>
    <lineage>
        <taxon>Eukaryota</taxon>
        <taxon>Viridiplantae</taxon>
        <taxon>Streptophyta</taxon>
        <taxon>Embryophyta</taxon>
        <taxon>Tracheophyta</taxon>
        <taxon>Spermatophyta</taxon>
        <taxon>Magnoliopsida</taxon>
        <taxon>Liliopsida</taxon>
        <taxon>Asparagales</taxon>
        <taxon>Orchidaceae</taxon>
        <taxon>Orchidoideae</taxon>
        <taxon>Orchideae</taxon>
        <taxon>Orchidinae</taxon>
        <taxon>Platanthera</taxon>
    </lineage>
</organism>
<evidence type="ECO:0000313" key="5">
    <source>
        <dbReference type="EMBL" id="KAK8952995.1"/>
    </source>
</evidence>
<feature type="compositionally biased region" description="Polar residues" evidence="3">
    <location>
        <begin position="515"/>
        <end position="535"/>
    </location>
</feature>
<evidence type="ECO:0000313" key="6">
    <source>
        <dbReference type="Proteomes" id="UP001412067"/>
    </source>
</evidence>
<dbReference type="PANTHER" id="PTHR13052:SF0">
    <property type="entry name" value="DNA-BINDING PROTEIN-LIKE"/>
    <property type="match status" value="1"/>
</dbReference>
<dbReference type="Pfam" id="PF25793">
    <property type="entry name" value="WHD_2nd_NFRKB"/>
    <property type="match status" value="1"/>
</dbReference>
<accession>A0ABR2LVU8</accession>
<feature type="region of interest" description="Disordered" evidence="3">
    <location>
        <begin position="16"/>
        <end position="53"/>
    </location>
</feature>
<comment type="caution">
    <text evidence="5">The sequence shown here is derived from an EMBL/GenBank/DDBJ whole genome shotgun (WGS) entry which is preliminary data.</text>
</comment>
<name>A0ABR2LVU8_9ASPA</name>
<proteinExistence type="predicted"/>
<feature type="region of interest" description="Disordered" evidence="3">
    <location>
        <begin position="637"/>
        <end position="675"/>
    </location>
</feature>
<dbReference type="InterPro" id="IPR044867">
    <property type="entry name" value="DEUBAD_dom"/>
</dbReference>
<dbReference type="PANTHER" id="PTHR13052">
    <property type="entry name" value="NFRKB-RELATED"/>
    <property type="match status" value="1"/>
</dbReference>
<feature type="compositionally biased region" description="Polar residues" evidence="3">
    <location>
        <begin position="663"/>
        <end position="674"/>
    </location>
</feature>
<feature type="region of interest" description="Disordered" evidence="3">
    <location>
        <begin position="482"/>
        <end position="575"/>
    </location>
</feature>
<dbReference type="InterPro" id="IPR057748">
    <property type="entry name" value="NFRKB_WH_2"/>
</dbReference>
<dbReference type="EMBL" id="JBBWWR010000014">
    <property type="protein sequence ID" value="KAK8952995.1"/>
    <property type="molecule type" value="Genomic_DNA"/>
</dbReference>
<sequence>MAIVKNSYRVSRLDGDNSHIPASSDVENESSFSLSAGDAVSDSGASDADSGMASDELEISELREPGTELCQVGNQSFVFPLELYDLPNLDSVLSLETWNDCLSEEERFQLAEYLPDLDLEDFAVTLKELFSGSNFHFGSPMAVFFNQLKAGLCDPMVVLHRRGLNIFRQRQHYHHLCEYQNSMVETLVKIKNWWTSCDVYGIEDRLRLLNILRSQKSLGHGKKNGDFDSDSHSGSSGWDNNVLNGRLCNDRGGSLHSSKKASHVKGILKAASSKLSAKNELGRGSGFDLGKIARRGSDDSYFADPEYGSDWSPARTKSVFLKSKRHDSAKRSAQVLRSDCSSYSNEKKKSYPAVNIASLNGMIKLKPSEDLKYSAGELSGGGSNAPNCLDPTRGIPQLSDANQSYIPKRQYPAGWMPQSSDADQPRRRAKVYGEAFCLDHPGAFGDSRIGSQRSNAEEEFQTHKSCIGFGSKVSSFKAPSAVRSGSSFRSDHRTKNLQDQLRSKSSRHEGANMEYSRNSPVYAQSEETQSDSSGQVEEGGNVSPYANKSVHRSSAVDAHQSRSKLEHEYKVSSKLSKSAKKAFLPSGGGIHSQTPKLEPYTRIVKKKGKADDINYVDDDDDDTALIRHGLVKNFSEKLQRAAHGSQAGDRKRKGKSGGHYSLEQENGTRSNVRGNTEEAGEVLDLHARLAVVERQTNRLDSKMRISADYTIMENSLPKKKKVMDEDEDLDELNEPILGHSSPKRQIEDSSARKKKGKRKADVVVNSSAVIPESTILEKGDSELEMDRNTHKKQFTIITPTIHTGFSFSIIHLLSAVRKAFITAQMEDTEDIGNHLGKDEVGVLAKTADQKKVLNNSSGIFTSQSSDHLEESILEHSGNLPSLSVQEIVHKVKSNPGDPCILETQEPLQDLVRGVLKIFSSKTAPLGAKGWKALVSYEKAIKSWSWVGPVFSSSSENDNAEEEISAEAWGIPHKMLVKLVDAFANWLKSGQETLQQIGTLPAPPVGLPIIDYKDRFRDLRAQKSLSTINPSSEEMRAYFHKEEMLRYSIPDRAFHYIATDGKKTIVAPLRRGGGKPTSKARDHYMLKTDRPPHVTVLCLVRDAAARLPGSIGTRADVCTLIRDSQYIVEDVTDAQVNQVVSGALDRLHYERDPCVQYDGERKLWVYLHQDREEEDFEDDGTSSTKKWKRQRKEAIDPSEVEAANESNYPATDEQAAVGSSACDFNLDLNIVTSDANMDDKGELVYNDLRPNRENVQSYVNAPRYERGRSNPPINWGVIGGNPVQETNMLCQENSTNQDFDDESFNRERVPLLSATLF</sequence>
<feature type="compositionally biased region" description="Low complexity" evidence="3">
    <location>
        <begin position="33"/>
        <end position="53"/>
    </location>
</feature>
<comment type="subcellular location">
    <subcellularLocation>
        <location evidence="1">Nucleus</location>
    </subcellularLocation>
</comment>
<feature type="domain" description="DEUBAD" evidence="4">
    <location>
        <begin position="80"/>
        <end position="193"/>
    </location>
</feature>
<gene>
    <name evidence="5" type="ORF">KSP40_PGU017868</name>
</gene>
<feature type="region of interest" description="Disordered" evidence="3">
    <location>
        <begin position="1173"/>
        <end position="1209"/>
    </location>
</feature>
<dbReference type="PROSITE" id="PS51916">
    <property type="entry name" value="DEUBAD"/>
    <property type="match status" value="1"/>
</dbReference>
<reference evidence="5 6" key="1">
    <citation type="journal article" date="2022" name="Nat. Plants">
        <title>Genomes of leafy and leafless Platanthera orchids illuminate the evolution of mycoheterotrophy.</title>
        <authorList>
            <person name="Li M.H."/>
            <person name="Liu K.W."/>
            <person name="Li Z."/>
            <person name="Lu H.C."/>
            <person name="Ye Q.L."/>
            <person name="Zhang D."/>
            <person name="Wang J.Y."/>
            <person name="Li Y.F."/>
            <person name="Zhong Z.M."/>
            <person name="Liu X."/>
            <person name="Yu X."/>
            <person name="Liu D.K."/>
            <person name="Tu X.D."/>
            <person name="Liu B."/>
            <person name="Hao Y."/>
            <person name="Liao X.Y."/>
            <person name="Jiang Y.T."/>
            <person name="Sun W.H."/>
            <person name="Chen J."/>
            <person name="Chen Y.Q."/>
            <person name="Ai Y."/>
            <person name="Zhai J.W."/>
            <person name="Wu S.S."/>
            <person name="Zhou Z."/>
            <person name="Hsiao Y.Y."/>
            <person name="Wu W.L."/>
            <person name="Chen Y.Y."/>
            <person name="Lin Y.F."/>
            <person name="Hsu J.L."/>
            <person name="Li C.Y."/>
            <person name="Wang Z.W."/>
            <person name="Zhao X."/>
            <person name="Zhong W.Y."/>
            <person name="Ma X.K."/>
            <person name="Ma L."/>
            <person name="Huang J."/>
            <person name="Chen G.Z."/>
            <person name="Huang M.Z."/>
            <person name="Huang L."/>
            <person name="Peng D.H."/>
            <person name="Luo Y.B."/>
            <person name="Zou S.Q."/>
            <person name="Chen S.P."/>
            <person name="Lan S."/>
            <person name="Tsai W.C."/>
            <person name="Van de Peer Y."/>
            <person name="Liu Z.J."/>
        </authorList>
    </citation>
    <scope>NUCLEOTIDE SEQUENCE [LARGE SCALE GENOMIC DNA]</scope>
    <source>
        <strain evidence="5">Lor288</strain>
    </source>
</reference>